<dbReference type="CDD" id="cd00130">
    <property type="entry name" value="PAS"/>
    <property type="match status" value="1"/>
</dbReference>
<dbReference type="InterPro" id="IPR013655">
    <property type="entry name" value="PAS_fold_3"/>
</dbReference>
<dbReference type="Proteomes" id="UP000219068">
    <property type="component" value="Unassembled WGS sequence"/>
</dbReference>
<sequence length="174" mass="19950">MKQDQLFLTGVERHFGDNEIIVSKTDTKGRITYANDVFLRVAGYREKDILGQPHSIIRHPDMPRCVFALLWDTISKGREIFAYVINRSANGDHYWVLANVTPTFGPNGNIIGYHSNRRVPRREAVEQVIPLYADLRAEEERERNRKDGMARSAQKLGNLLGQAGIDYDQFVFTL</sequence>
<dbReference type="Proteomes" id="UP000252266">
    <property type="component" value="Unassembled WGS sequence"/>
</dbReference>
<evidence type="ECO:0000313" key="2">
    <source>
        <dbReference type="EMBL" id="RCK46889.1"/>
    </source>
</evidence>
<dbReference type="SUPFAM" id="SSF55785">
    <property type="entry name" value="PYP-like sensor domain (PAS domain)"/>
    <property type="match status" value="1"/>
</dbReference>
<dbReference type="AlphaFoldDB" id="A0A154KVY8"/>
<gene>
    <name evidence="3" type="ORF">SAMN05428964_1011203</name>
    <name evidence="2" type="ORF">TH44_18830</name>
</gene>
<protein>
    <submittedName>
        <fullName evidence="2">Chemotaxis protein</fullName>
    </submittedName>
    <submittedName>
        <fullName evidence="3">PAS domain S-box-containing protein</fullName>
    </submittedName>
</protein>
<dbReference type="RefSeq" id="WP_062952609.1">
    <property type="nucleotide sequence ID" value="NZ_JALLPZ010000001.1"/>
</dbReference>
<dbReference type="InterPro" id="IPR000014">
    <property type="entry name" value="PAS"/>
</dbReference>
<dbReference type="Pfam" id="PF08447">
    <property type="entry name" value="PAS_3"/>
    <property type="match status" value="1"/>
</dbReference>
<reference evidence="3 4" key="2">
    <citation type="submission" date="2017-08" db="EMBL/GenBank/DDBJ databases">
        <authorList>
            <person name="de Groot N.N."/>
        </authorList>
    </citation>
    <scope>NUCLEOTIDE SEQUENCE [LARGE SCALE GENOMIC DNA]</scope>
    <source>
        <strain evidence="3 4">USBA 78</strain>
    </source>
</reference>
<reference evidence="2 5" key="1">
    <citation type="submission" date="2014-07" db="EMBL/GenBank/DDBJ databases">
        <title>Draft genome sequence of Thalassospira xiamenensis IB13.</title>
        <authorList>
            <person name="Lai Q."/>
            <person name="Shao Z."/>
        </authorList>
    </citation>
    <scope>NUCLEOTIDE SEQUENCE [LARGE SCALE GENOMIC DNA]</scope>
    <source>
        <strain evidence="2 5">IB13</strain>
    </source>
</reference>
<accession>A0A154KVY8</accession>
<evidence type="ECO:0000313" key="3">
    <source>
        <dbReference type="EMBL" id="SOB94748.1"/>
    </source>
</evidence>
<evidence type="ECO:0000259" key="1">
    <source>
        <dbReference type="PROSITE" id="PS50112"/>
    </source>
</evidence>
<evidence type="ECO:0000313" key="5">
    <source>
        <dbReference type="Proteomes" id="UP000252266"/>
    </source>
</evidence>
<organism evidence="2 5">
    <name type="scientific">Thalassospira xiamenensis</name>
    <dbReference type="NCBI Taxonomy" id="220697"/>
    <lineage>
        <taxon>Bacteria</taxon>
        <taxon>Pseudomonadati</taxon>
        <taxon>Pseudomonadota</taxon>
        <taxon>Alphaproteobacteria</taxon>
        <taxon>Rhodospirillales</taxon>
        <taxon>Thalassospiraceae</taxon>
        <taxon>Thalassospira</taxon>
    </lineage>
</organism>
<dbReference type="Gene3D" id="3.30.450.20">
    <property type="entry name" value="PAS domain"/>
    <property type="match status" value="1"/>
</dbReference>
<dbReference type="InterPro" id="IPR035965">
    <property type="entry name" value="PAS-like_dom_sf"/>
</dbReference>
<feature type="domain" description="PAS" evidence="1">
    <location>
        <begin position="26"/>
        <end position="77"/>
    </location>
</feature>
<proteinExistence type="predicted"/>
<dbReference type="EMBL" id="JPWJ01000011">
    <property type="protein sequence ID" value="RCK46889.1"/>
    <property type="molecule type" value="Genomic_DNA"/>
</dbReference>
<name>A0A154KVY8_9PROT</name>
<dbReference type="NCBIfam" id="TIGR00229">
    <property type="entry name" value="sensory_box"/>
    <property type="match status" value="1"/>
</dbReference>
<evidence type="ECO:0000313" key="4">
    <source>
        <dbReference type="Proteomes" id="UP000219068"/>
    </source>
</evidence>
<dbReference type="EMBL" id="OBMM01000001">
    <property type="protein sequence ID" value="SOB94748.1"/>
    <property type="molecule type" value="Genomic_DNA"/>
</dbReference>
<dbReference type="PROSITE" id="PS50112">
    <property type="entry name" value="PAS"/>
    <property type="match status" value="1"/>
</dbReference>